<dbReference type="Proteomes" id="UP000737018">
    <property type="component" value="Unassembled WGS sequence"/>
</dbReference>
<gene>
    <name evidence="1" type="ORF">CMV_030602</name>
</gene>
<reference evidence="1" key="1">
    <citation type="submission" date="2020-03" db="EMBL/GenBank/DDBJ databases">
        <title>Castanea mollissima Vanexum genome sequencing.</title>
        <authorList>
            <person name="Staton M."/>
        </authorList>
    </citation>
    <scope>NUCLEOTIDE SEQUENCE</scope>
    <source>
        <tissue evidence="1">Leaf</tissue>
    </source>
</reference>
<dbReference type="EMBL" id="JRKL02013379">
    <property type="protein sequence ID" value="KAF3942767.1"/>
    <property type="molecule type" value="Genomic_DNA"/>
</dbReference>
<sequence>MVMRGQDHLLNYMRSYEAVCVETNQDSASSSVS</sequence>
<protein>
    <submittedName>
        <fullName evidence="1">Uncharacterized protein</fullName>
    </submittedName>
</protein>
<proteinExistence type="predicted"/>
<evidence type="ECO:0000313" key="2">
    <source>
        <dbReference type="Proteomes" id="UP000737018"/>
    </source>
</evidence>
<comment type="caution">
    <text evidence="1">The sequence shown here is derived from an EMBL/GenBank/DDBJ whole genome shotgun (WGS) entry which is preliminary data.</text>
</comment>
<name>A0A8J4Q3Z5_9ROSI</name>
<evidence type="ECO:0000313" key="1">
    <source>
        <dbReference type="EMBL" id="KAF3942767.1"/>
    </source>
</evidence>
<keyword evidence="2" id="KW-1185">Reference proteome</keyword>
<accession>A0A8J4Q3Z5</accession>
<feature type="non-terminal residue" evidence="1">
    <location>
        <position position="1"/>
    </location>
</feature>
<organism evidence="1 2">
    <name type="scientific">Castanea mollissima</name>
    <name type="common">Chinese chestnut</name>
    <dbReference type="NCBI Taxonomy" id="60419"/>
    <lineage>
        <taxon>Eukaryota</taxon>
        <taxon>Viridiplantae</taxon>
        <taxon>Streptophyta</taxon>
        <taxon>Embryophyta</taxon>
        <taxon>Tracheophyta</taxon>
        <taxon>Spermatophyta</taxon>
        <taxon>Magnoliopsida</taxon>
        <taxon>eudicotyledons</taxon>
        <taxon>Gunneridae</taxon>
        <taxon>Pentapetalae</taxon>
        <taxon>rosids</taxon>
        <taxon>fabids</taxon>
        <taxon>Fagales</taxon>
        <taxon>Fagaceae</taxon>
        <taxon>Castanea</taxon>
    </lineage>
</organism>
<dbReference type="AlphaFoldDB" id="A0A8J4Q3Z5"/>